<evidence type="ECO:0000256" key="18">
    <source>
        <dbReference type="ARBA" id="ARBA00034105"/>
    </source>
</evidence>
<dbReference type="Proteomes" id="UP000264820">
    <property type="component" value="Unplaced"/>
</dbReference>
<dbReference type="InterPro" id="IPR000008">
    <property type="entry name" value="C2_dom"/>
</dbReference>
<keyword evidence="17" id="KW-0539">Nucleus</keyword>
<dbReference type="FunFam" id="2.60.40.150:FF:000038">
    <property type="entry name" value="Type I inositol 3,4-bisphosphate 4-phosphatase"/>
    <property type="match status" value="1"/>
</dbReference>
<keyword evidence="14" id="KW-0770">Synapse</keyword>
<protein>
    <recommendedName>
        <fullName evidence="22">Inositol polyphosphate-4-phosphatase type I A</fullName>
        <ecNumber evidence="8">3.1.3.66</ecNumber>
    </recommendedName>
    <alternativeName>
        <fullName evidence="24">Inositol polyphosphate 4-phosphatase type I</fullName>
    </alternativeName>
    <alternativeName>
        <fullName evidence="23">Type I inositol 3,4-bisphosphate 4-phosphatase</fullName>
    </alternativeName>
</protein>
<dbReference type="AlphaFoldDB" id="A0A3Q2XG10"/>
<dbReference type="GO" id="GO:0016316">
    <property type="term" value="F:phosphatidylinositol-3,4-bisphosphate 4-phosphatase activity"/>
    <property type="evidence" value="ECO:0007669"/>
    <property type="project" value="UniProtKB-EC"/>
</dbReference>
<dbReference type="GO" id="GO:0031901">
    <property type="term" value="C:early endosome membrane"/>
    <property type="evidence" value="ECO:0007669"/>
    <property type="project" value="UniProtKB-SubCell"/>
</dbReference>
<name>A0A3Q2XG10_HIPCM</name>
<keyword evidence="11" id="KW-0597">Phosphoprotein</keyword>
<dbReference type="SUPFAM" id="SSF49562">
    <property type="entry name" value="C2 domain (Calcium/lipid-binding domain, CaLB)"/>
    <property type="match status" value="1"/>
</dbReference>
<keyword evidence="13" id="KW-0378">Hydrolase</keyword>
<evidence type="ECO:0000313" key="27">
    <source>
        <dbReference type="Proteomes" id="UP000264820"/>
    </source>
</evidence>
<dbReference type="GO" id="GO:0005886">
    <property type="term" value="C:plasma membrane"/>
    <property type="evidence" value="ECO:0007669"/>
    <property type="project" value="UniProtKB-SubCell"/>
</dbReference>
<keyword evidence="12" id="KW-0967">Endosome</keyword>
<dbReference type="GeneTree" id="ENSGT00940000157360"/>
<dbReference type="GO" id="GO:0044281">
    <property type="term" value="P:small molecule metabolic process"/>
    <property type="evidence" value="ECO:0007669"/>
    <property type="project" value="UniProtKB-ARBA"/>
</dbReference>
<evidence type="ECO:0000256" key="1">
    <source>
        <dbReference type="ARBA" id="ARBA00004123"/>
    </source>
</evidence>
<evidence type="ECO:0000256" key="20">
    <source>
        <dbReference type="ARBA" id="ARBA00051892"/>
    </source>
</evidence>
<evidence type="ECO:0000259" key="25">
    <source>
        <dbReference type="PROSITE" id="PS50004"/>
    </source>
</evidence>
<dbReference type="PROSITE" id="PS50004">
    <property type="entry name" value="C2"/>
    <property type="match status" value="1"/>
</dbReference>
<evidence type="ECO:0000256" key="22">
    <source>
        <dbReference type="ARBA" id="ARBA00074640"/>
    </source>
</evidence>
<accession>A0A3Q2XG10</accession>
<keyword evidence="9" id="KW-1003">Cell membrane</keyword>
<dbReference type="STRING" id="109280.ENSHCOP00000002627"/>
<reference evidence="26" key="2">
    <citation type="submission" date="2025-09" db="UniProtKB">
        <authorList>
            <consortium name="Ensembl"/>
        </authorList>
    </citation>
    <scope>IDENTIFICATION</scope>
</reference>
<comment type="subunit">
    <text evidence="21">Interacts with INPP5F.</text>
</comment>
<evidence type="ECO:0000256" key="23">
    <source>
        <dbReference type="ARBA" id="ARBA00080875"/>
    </source>
</evidence>
<dbReference type="Ensembl" id="ENSHCOT00000010090.1">
    <property type="protein sequence ID" value="ENSHCOP00000002627.1"/>
    <property type="gene ID" value="ENSHCOG00000003855.1"/>
</dbReference>
<evidence type="ECO:0000256" key="12">
    <source>
        <dbReference type="ARBA" id="ARBA00022753"/>
    </source>
</evidence>
<comment type="similarity">
    <text evidence="7">Belongs to the inositol 3,4-bisphosphate 4-phosphatase family.</text>
</comment>
<dbReference type="Pfam" id="PF00168">
    <property type="entry name" value="C2"/>
    <property type="match status" value="1"/>
</dbReference>
<dbReference type="UniPathway" id="UPA00944"/>
<comment type="subcellular location">
    <subcellularLocation>
        <location evidence="3">Cell membrane</location>
    </subcellularLocation>
    <subcellularLocation>
        <location evidence="4">Cytoplasm</location>
    </subcellularLocation>
    <subcellularLocation>
        <location evidence="2">Early endosome membrane</location>
    </subcellularLocation>
    <subcellularLocation>
        <location evidence="1">Nucleus</location>
    </subcellularLocation>
    <subcellularLocation>
        <location evidence="18">Postsynaptic density</location>
    </subcellularLocation>
    <subcellularLocation>
        <location evidence="5">Recycling endosome membrane</location>
    </subcellularLocation>
</comment>
<proteinExistence type="inferred from homology"/>
<evidence type="ECO:0000256" key="6">
    <source>
        <dbReference type="ARBA" id="ARBA00004847"/>
    </source>
</evidence>
<keyword evidence="10" id="KW-0963">Cytoplasm</keyword>
<evidence type="ECO:0000256" key="5">
    <source>
        <dbReference type="ARBA" id="ARBA00004565"/>
    </source>
</evidence>
<dbReference type="Gene3D" id="2.60.40.150">
    <property type="entry name" value="C2 domain"/>
    <property type="match status" value="1"/>
</dbReference>
<comment type="pathway">
    <text evidence="6">Signal transduction; phosphatidylinositol signaling pathway.</text>
</comment>
<evidence type="ECO:0000256" key="2">
    <source>
        <dbReference type="ARBA" id="ARBA00004146"/>
    </source>
</evidence>
<evidence type="ECO:0000313" key="26">
    <source>
        <dbReference type="Ensembl" id="ENSHCOP00000002627.1"/>
    </source>
</evidence>
<evidence type="ECO:0000256" key="4">
    <source>
        <dbReference type="ARBA" id="ARBA00004496"/>
    </source>
</evidence>
<evidence type="ECO:0000256" key="9">
    <source>
        <dbReference type="ARBA" id="ARBA00022475"/>
    </source>
</evidence>
<feature type="domain" description="C2" evidence="25">
    <location>
        <begin position="17"/>
        <end position="146"/>
    </location>
</feature>
<dbReference type="GO" id="GO:0014069">
    <property type="term" value="C:postsynaptic density"/>
    <property type="evidence" value="ECO:0007669"/>
    <property type="project" value="UniProtKB-SubCell"/>
</dbReference>
<evidence type="ECO:0000256" key="3">
    <source>
        <dbReference type="ARBA" id="ARBA00004236"/>
    </source>
</evidence>
<dbReference type="PANTHER" id="PTHR12187">
    <property type="entry name" value="AGAP000124-PA"/>
    <property type="match status" value="1"/>
</dbReference>
<evidence type="ECO:0000256" key="7">
    <source>
        <dbReference type="ARBA" id="ARBA00006306"/>
    </source>
</evidence>
<evidence type="ECO:0000256" key="10">
    <source>
        <dbReference type="ARBA" id="ARBA00022490"/>
    </source>
</evidence>
<keyword evidence="27" id="KW-1185">Reference proteome</keyword>
<dbReference type="EC" id="3.1.3.66" evidence="8"/>
<evidence type="ECO:0000256" key="14">
    <source>
        <dbReference type="ARBA" id="ARBA00023018"/>
    </source>
</evidence>
<reference evidence="26" key="1">
    <citation type="submission" date="2025-08" db="UniProtKB">
        <authorList>
            <consortium name="Ensembl"/>
        </authorList>
    </citation>
    <scope>IDENTIFICATION</scope>
</reference>
<comment type="catalytic activity">
    <reaction evidence="19">
        <text>1D-myo-inositol 3,4-bisphosphate + H2O = 1D-myo-inositol 3-phosphate + phosphate</text>
        <dbReference type="Rhea" id="RHEA:43388"/>
        <dbReference type="ChEBI" id="CHEBI:15377"/>
        <dbReference type="ChEBI" id="CHEBI:43474"/>
        <dbReference type="ChEBI" id="CHEBI:58401"/>
        <dbReference type="ChEBI" id="CHEBI:83241"/>
    </reaction>
    <physiologicalReaction direction="left-to-right" evidence="19">
        <dbReference type="Rhea" id="RHEA:43389"/>
    </physiologicalReaction>
</comment>
<dbReference type="GO" id="GO:0055038">
    <property type="term" value="C:recycling endosome membrane"/>
    <property type="evidence" value="ECO:0007669"/>
    <property type="project" value="UniProtKB-SubCell"/>
</dbReference>
<dbReference type="GO" id="GO:0005634">
    <property type="term" value="C:nucleus"/>
    <property type="evidence" value="ECO:0007669"/>
    <property type="project" value="UniProtKB-SubCell"/>
</dbReference>
<dbReference type="OMA" id="MEHTINI"/>
<evidence type="ECO:0000256" key="13">
    <source>
        <dbReference type="ARBA" id="ARBA00022801"/>
    </source>
</evidence>
<comment type="catalytic activity">
    <reaction evidence="20">
        <text>1D-myo-inositol 1,3,4-trisphosphate + H2O = 1D-myo-inositol 1,3-bisphosphate + phosphate</text>
        <dbReference type="Rhea" id="RHEA:43392"/>
        <dbReference type="ChEBI" id="CHEBI:15377"/>
        <dbReference type="ChEBI" id="CHEBI:43474"/>
        <dbReference type="ChEBI" id="CHEBI:58414"/>
        <dbReference type="ChEBI" id="CHEBI:83242"/>
    </reaction>
    <physiologicalReaction direction="left-to-right" evidence="20">
        <dbReference type="Rhea" id="RHEA:43393"/>
    </physiologicalReaction>
</comment>
<keyword evidence="15" id="KW-0443">Lipid metabolism</keyword>
<evidence type="ECO:0000256" key="19">
    <source>
        <dbReference type="ARBA" id="ARBA00051770"/>
    </source>
</evidence>
<evidence type="ECO:0000256" key="21">
    <source>
        <dbReference type="ARBA" id="ARBA00065112"/>
    </source>
</evidence>
<evidence type="ECO:0000256" key="11">
    <source>
        <dbReference type="ARBA" id="ARBA00022553"/>
    </source>
</evidence>
<keyword evidence="16" id="KW-0472">Membrane</keyword>
<dbReference type="PANTHER" id="PTHR12187:SF12">
    <property type="entry name" value="PHOSPHATIDYLINOSITOL-3,4-BISPHOSPHATE 4-PHOSPHATASE"/>
    <property type="match status" value="1"/>
</dbReference>
<evidence type="ECO:0000256" key="24">
    <source>
        <dbReference type="ARBA" id="ARBA00082036"/>
    </source>
</evidence>
<evidence type="ECO:0000256" key="8">
    <source>
        <dbReference type="ARBA" id="ARBA00013037"/>
    </source>
</evidence>
<sequence length="911" mass="102495">MSGKERSPRHRPWSVYRANTFDLSSEMMGLALSGNHETVSVVTFCSELITPTVDRKPSSFVAVSCTTPPQAFWTKHSQTEIIEGTSNPIFLSSVAFFQDSLITQQTQVKLCVYDVKDRSQGTMYMLGSAIFSLKELLQDKHHRLHLTLRSAENERVGNLTVIAWQIEEKRDQRGPVAKLQRGDTVNGRMVLPVDESLTESKGIKSKSSSLCKDPLLKAVFGSVMSQTYRFPTTDGNHLGVLEQMAESVLSLQIPRQFVKLLLEEDAVRVCELEELGELSPCWENLRRQIITHYQTIILTYQETISDLHEYKGPSFKSSALKAERKLEFIPTNLHIQRMRVQGESGYDHTYDVVTNGAPAAHHQGFKGCGLRKLLHKLEETRKELRRMAYQPQDVIRAKELIGQINTLKTQVCYYIERLTRAAKERSANAVERTLAILKEKTRQLVSVCDSKLLSSAIVALAGARPESALQGSPGPHCRLTCTRRSGYENVHGPLVSILCRRDETLSYVICVQEKVWLNVDKSLECVIQRVDRLLRGDQLQSDSSSDDVFALASSSPEREWAEALHPLLSTLSDCASLMSDKAKKAMVFLLMQDSAPTIAMSLTLQYRRDVVFCQTLTALTCGFVLKLRNSLCDSGFLKQLHTIGLLVQYESLLSTYGEELAMLEDMSVGVNDLRNVTFKITQASTAFSPDMLPVITGNRNGFNIRVPIPAAIFDSLPREIQNGMLLRVQPVLFNVGINEQQTLAEKFGDTSLQEVINIESMARLSLYYDHFKEVLPEDCLPRSRSTASLPDLLKQLSHNVNAKKSKNVEILWQAAEACRRLNGVRFTSCKSAKDRTAMSLTLEQCHILQQEHALAPQVFYQALDCMRSEGCRRENTMKNVGCRKYAFNSLQLKAFPKQYRPPEGTYGKVES</sequence>
<dbReference type="InterPro" id="IPR039034">
    <property type="entry name" value="INPP4"/>
</dbReference>
<dbReference type="InterPro" id="IPR035892">
    <property type="entry name" value="C2_domain_sf"/>
</dbReference>
<evidence type="ECO:0000256" key="17">
    <source>
        <dbReference type="ARBA" id="ARBA00023242"/>
    </source>
</evidence>
<organism evidence="26 27">
    <name type="scientific">Hippocampus comes</name>
    <name type="common">Tiger tail seahorse</name>
    <dbReference type="NCBI Taxonomy" id="109280"/>
    <lineage>
        <taxon>Eukaryota</taxon>
        <taxon>Metazoa</taxon>
        <taxon>Chordata</taxon>
        <taxon>Craniata</taxon>
        <taxon>Vertebrata</taxon>
        <taxon>Euteleostomi</taxon>
        <taxon>Actinopterygii</taxon>
        <taxon>Neopterygii</taxon>
        <taxon>Teleostei</taxon>
        <taxon>Neoteleostei</taxon>
        <taxon>Acanthomorphata</taxon>
        <taxon>Syngnathiaria</taxon>
        <taxon>Syngnathiformes</taxon>
        <taxon>Syngnathoidei</taxon>
        <taxon>Syngnathidae</taxon>
        <taxon>Hippocampus</taxon>
    </lineage>
</organism>
<evidence type="ECO:0000256" key="15">
    <source>
        <dbReference type="ARBA" id="ARBA00023098"/>
    </source>
</evidence>
<evidence type="ECO:0000256" key="16">
    <source>
        <dbReference type="ARBA" id="ARBA00023136"/>
    </source>
</evidence>